<evidence type="ECO:0000256" key="1">
    <source>
        <dbReference type="ARBA" id="ARBA00022737"/>
    </source>
</evidence>
<name>A0A1W2TRQ7_ROSNE</name>
<dbReference type="Pfam" id="PF12796">
    <property type="entry name" value="Ank_2"/>
    <property type="match status" value="2"/>
</dbReference>
<dbReference type="Pfam" id="PF14420">
    <property type="entry name" value="Clr5"/>
    <property type="match status" value="1"/>
</dbReference>
<dbReference type="STRING" id="77044.A0A1W2TRQ7"/>
<gene>
    <name evidence="6" type="ORF">SAMD00023353_5600660</name>
</gene>
<dbReference type="InterPro" id="IPR025676">
    <property type="entry name" value="Clr5_dom"/>
</dbReference>
<dbReference type="SMART" id="SM00248">
    <property type="entry name" value="ANK"/>
    <property type="match status" value="11"/>
</dbReference>
<feature type="compositionally biased region" description="Acidic residues" evidence="4">
    <location>
        <begin position="1191"/>
        <end position="1200"/>
    </location>
</feature>
<dbReference type="SUPFAM" id="SSF48403">
    <property type="entry name" value="Ankyrin repeat"/>
    <property type="match status" value="2"/>
</dbReference>
<feature type="domain" description="Clr5" evidence="5">
    <location>
        <begin position="10"/>
        <end position="62"/>
    </location>
</feature>
<evidence type="ECO:0000313" key="7">
    <source>
        <dbReference type="Proteomes" id="UP000054516"/>
    </source>
</evidence>
<feature type="region of interest" description="Disordered" evidence="4">
    <location>
        <begin position="1191"/>
        <end position="1287"/>
    </location>
</feature>
<dbReference type="InterPro" id="IPR002110">
    <property type="entry name" value="Ankyrin_rpt"/>
</dbReference>
<dbReference type="Proteomes" id="UP000054516">
    <property type="component" value="Unassembled WGS sequence"/>
</dbReference>
<keyword evidence="2 3" id="KW-0040">ANK repeat</keyword>
<organism evidence="6">
    <name type="scientific">Rosellinia necatrix</name>
    <name type="common">White root-rot fungus</name>
    <dbReference type="NCBI Taxonomy" id="77044"/>
    <lineage>
        <taxon>Eukaryota</taxon>
        <taxon>Fungi</taxon>
        <taxon>Dikarya</taxon>
        <taxon>Ascomycota</taxon>
        <taxon>Pezizomycotina</taxon>
        <taxon>Sordariomycetes</taxon>
        <taxon>Xylariomycetidae</taxon>
        <taxon>Xylariales</taxon>
        <taxon>Xylariaceae</taxon>
        <taxon>Rosellinia</taxon>
    </lineage>
</organism>
<accession>A0A1W2TRQ7</accession>
<evidence type="ECO:0000259" key="5">
    <source>
        <dbReference type="Pfam" id="PF14420"/>
    </source>
</evidence>
<dbReference type="PROSITE" id="PS50297">
    <property type="entry name" value="ANK_REP_REGION"/>
    <property type="match status" value="1"/>
</dbReference>
<reference evidence="6" key="1">
    <citation type="submission" date="2016-03" db="EMBL/GenBank/DDBJ databases">
        <title>Draft genome sequence of Rosellinia necatrix.</title>
        <authorList>
            <person name="Kanematsu S."/>
        </authorList>
    </citation>
    <scope>NUCLEOTIDE SEQUENCE [LARGE SCALE GENOMIC DNA]</scope>
    <source>
        <strain evidence="6">W97</strain>
    </source>
</reference>
<dbReference type="OrthoDB" id="539213at2759"/>
<feature type="repeat" description="ANK" evidence="3">
    <location>
        <begin position="1037"/>
        <end position="1066"/>
    </location>
</feature>
<protein>
    <submittedName>
        <fullName evidence="6">Putative ankyrin repeat-containing domain protein</fullName>
    </submittedName>
</protein>
<feature type="compositionally biased region" description="Acidic residues" evidence="4">
    <location>
        <begin position="1246"/>
        <end position="1255"/>
    </location>
</feature>
<proteinExistence type="predicted"/>
<feature type="repeat" description="ANK" evidence="3">
    <location>
        <begin position="553"/>
        <end position="585"/>
    </location>
</feature>
<dbReference type="PROSITE" id="PS50088">
    <property type="entry name" value="ANK_REPEAT"/>
    <property type="match status" value="3"/>
</dbReference>
<evidence type="ECO:0000313" key="6">
    <source>
        <dbReference type="EMBL" id="GAP91165.1"/>
    </source>
</evidence>
<sequence length="1355" mass="153245">MSSIRREPSEASWDDWKGTIRRLYLQQKRSRQYVLRYLKEHGFDHHVTQAQLDFNLEKWKFRQKLTKEGWNFVRHTISKRERLGKRSAVVLSGVKLRPDVVRKETLRNRPLPRLGLTQPSPSPEPPADLPLVVCSPAPMHVTVDYPPSLPWVKFQTQFNEHELRTLTCTTSGFGGIRSLLPVRDIDITRIKLLEYQFRGVTLSQECLPHVAERMALFIPESWEGESLKRADILLSGSGPEKLRQVLMLFIAILSNNHRGVKNGSIGAQVMAEADWGLLRYLFQTFIGSKSNHNLLQSQIVKAFLDTLFSMAYEASVEDIRTPMRGADPEAKISHQIMAWLLHAGYNLNRYRPYLIPSRSTGKASVATIIQHAVTFGDNFQSIINILIQFGADIYASNENEIPSALQLVLDESLMKYWSGSSPQVALLQSAFIEKAMGNPDKKNFQILGEHAIRHGKKDLLETLCKDGFNMEFCQRVDFGWSSEVTPTTCAAQFCPESQEQWEEWLNFLLDLMPSSKRNFSSNGPLVCAAAVGNNAAICYFFASGCDLSAQNELGISPLIAAVSQGRIDTCRLLLSLGVDGNAVGPHGLSALYVAVMSGYCDTIRLLVPGTKDKNEMICTQKVRDILERLFIRRQAPRGRCTVLDLTLAPIIRSSSFSGQYEEAFEYLARNKFCLSWNWFLSWLSHHSFTWDEGFVDMMVETHLKECLSKNNKSEIIRLEINITKFAIYRGYSRIIEKYFKNNYMLQGGEMCFALTHGNFKAAALLLRLGVDIKTRRPEDPSFLEAIILSQNENIINWALAFDPGYYDAGALCAAVYLFTPLPRHLQKTKSPNTQTIRRICREILMRRPKNLTADMLESTAVGIAAEYDVELLRYLLSIIPPSPYCLILYKTSDGSHDDHYPFWKYHRVRPRAPVFDFNGSYDDCYMGSPLVYAVDAGREECFSLMLERGYQPDEATLFQAISRGTLERVKFVYRSIVDGLIAQTVSYHRTQKRKAPPTVSTLIEVAAEYNRTDVIRWLLEQDSAIGRWTGNNLCCMSPLQNAVRHANVELVNMLLNHGVSPNEKPNRRDSCHWMTALQLAAVHGYIAIANALIGNQPPANVNAHRWPHGQTALEAASGGGHLDMVQFLLCHGAKTEGTGRRQYLRAILFAQRGRHVEIVNMLKAHRRWTQHDEELLRNESVRPDHYTAVVDESECSDSECEFPHGEGDSDEEGDSDDEDGSFIWNPITEDGDSDERDFLRAWDPRTEEEDSDEEGVGSREEDSRMLPGDQELPEGNMKNGLSGGTSKSPYLGKMMSLEEVIPFEEVIPLEELDAAADYPEENMMTGCSEGTSRSLYWGEVMPFEEVDAAVDYAKG</sequence>
<dbReference type="Gene3D" id="1.25.40.20">
    <property type="entry name" value="Ankyrin repeat-containing domain"/>
    <property type="match status" value="2"/>
</dbReference>
<dbReference type="PANTHER" id="PTHR24198:SF165">
    <property type="entry name" value="ANKYRIN REPEAT-CONTAINING PROTEIN-RELATED"/>
    <property type="match status" value="1"/>
</dbReference>
<evidence type="ECO:0000256" key="3">
    <source>
        <dbReference type="PROSITE-ProRule" id="PRU00023"/>
    </source>
</evidence>
<dbReference type="InterPro" id="IPR036770">
    <property type="entry name" value="Ankyrin_rpt-contain_sf"/>
</dbReference>
<feature type="repeat" description="ANK" evidence="3">
    <location>
        <begin position="1108"/>
        <end position="1140"/>
    </location>
</feature>
<feature type="compositionally biased region" description="Basic and acidic residues" evidence="4">
    <location>
        <begin position="1236"/>
        <end position="1245"/>
    </location>
</feature>
<feature type="compositionally biased region" description="Acidic residues" evidence="4">
    <location>
        <begin position="1208"/>
        <end position="1220"/>
    </location>
</feature>
<evidence type="ECO:0000256" key="4">
    <source>
        <dbReference type="SAM" id="MobiDB-lite"/>
    </source>
</evidence>
<evidence type="ECO:0000256" key="2">
    <source>
        <dbReference type="ARBA" id="ARBA00023043"/>
    </source>
</evidence>
<keyword evidence="1" id="KW-0677">Repeat</keyword>
<dbReference type="PANTHER" id="PTHR24198">
    <property type="entry name" value="ANKYRIN REPEAT AND PROTEIN KINASE DOMAIN-CONTAINING PROTEIN"/>
    <property type="match status" value="1"/>
</dbReference>
<dbReference type="EMBL" id="DF977501">
    <property type="protein sequence ID" value="GAP91165.1"/>
    <property type="molecule type" value="Genomic_DNA"/>
</dbReference>
<keyword evidence="7" id="KW-1185">Reference proteome</keyword>